<keyword evidence="3" id="KW-1185">Reference proteome</keyword>
<evidence type="ECO:0000313" key="3">
    <source>
        <dbReference type="Proteomes" id="UP000199611"/>
    </source>
</evidence>
<dbReference type="STRING" id="39841.SAMN05660836_02683"/>
<reference evidence="2 3" key="1">
    <citation type="submission" date="2016-10" db="EMBL/GenBank/DDBJ databases">
        <authorList>
            <person name="de Groot N.N."/>
        </authorList>
    </citation>
    <scope>NUCLEOTIDE SEQUENCE [LARGE SCALE GENOMIC DNA]</scope>
    <source>
        <strain evidence="2 3">DSM 9990</strain>
    </source>
</reference>
<evidence type="ECO:0000259" key="1">
    <source>
        <dbReference type="PROSITE" id="PS51832"/>
    </source>
</evidence>
<dbReference type="EMBL" id="FOUU01000016">
    <property type="protein sequence ID" value="SFN10872.1"/>
    <property type="molecule type" value="Genomic_DNA"/>
</dbReference>
<dbReference type="PROSITE" id="PS51832">
    <property type="entry name" value="HD_GYP"/>
    <property type="match status" value="1"/>
</dbReference>
<name>A0A1I4WBZ9_9BACT</name>
<dbReference type="Proteomes" id="UP000199611">
    <property type="component" value="Unassembled WGS sequence"/>
</dbReference>
<dbReference type="CDD" id="cd00077">
    <property type="entry name" value="HDc"/>
    <property type="match status" value="1"/>
</dbReference>
<dbReference type="PANTHER" id="PTHR43155:SF2">
    <property type="entry name" value="CYCLIC DI-GMP PHOSPHODIESTERASE PA4108"/>
    <property type="match status" value="1"/>
</dbReference>
<dbReference type="Pfam" id="PF13487">
    <property type="entry name" value="HD_5"/>
    <property type="match status" value="1"/>
</dbReference>
<dbReference type="RefSeq" id="WP_093396514.1">
    <property type="nucleotide sequence ID" value="NZ_FOUU01000016.1"/>
</dbReference>
<feature type="domain" description="HD-GYP" evidence="1">
    <location>
        <begin position="152"/>
        <end position="339"/>
    </location>
</feature>
<dbReference type="AlphaFoldDB" id="A0A1I4WBZ9"/>
<gene>
    <name evidence="2" type="ORF">SAMN05660836_02683</name>
</gene>
<dbReference type="Gene3D" id="1.10.3210.10">
    <property type="entry name" value="Hypothetical protein af1432"/>
    <property type="match status" value="1"/>
</dbReference>
<dbReference type="InterPro" id="IPR003607">
    <property type="entry name" value="HD/PDEase_dom"/>
</dbReference>
<dbReference type="OrthoDB" id="9776628at2"/>
<evidence type="ECO:0000313" key="2">
    <source>
        <dbReference type="EMBL" id="SFN10872.1"/>
    </source>
</evidence>
<organism evidence="2 3">
    <name type="scientific">Thermodesulforhabdus norvegica</name>
    <dbReference type="NCBI Taxonomy" id="39841"/>
    <lineage>
        <taxon>Bacteria</taxon>
        <taxon>Pseudomonadati</taxon>
        <taxon>Thermodesulfobacteriota</taxon>
        <taxon>Syntrophobacteria</taxon>
        <taxon>Syntrophobacterales</taxon>
        <taxon>Thermodesulforhabdaceae</taxon>
        <taxon>Thermodesulforhabdus</taxon>
    </lineage>
</organism>
<dbReference type="SMART" id="SM00471">
    <property type="entry name" value="HDc"/>
    <property type="match status" value="1"/>
</dbReference>
<dbReference type="InterPro" id="IPR037522">
    <property type="entry name" value="HD_GYP_dom"/>
</dbReference>
<protein>
    <submittedName>
        <fullName evidence="2">HD domain-containing protein</fullName>
    </submittedName>
</protein>
<dbReference type="PANTHER" id="PTHR43155">
    <property type="entry name" value="CYCLIC DI-GMP PHOSPHODIESTERASE PA4108-RELATED"/>
    <property type="match status" value="1"/>
</dbReference>
<proteinExistence type="predicted"/>
<dbReference type="SUPFAM" id="SSF109604">
    <property type="entry name" value="HD-domain/PDEase-like"/>
    <property type="match status" value="1"/>
</dbReference>
<sequence>MNPENIKPSLIRVSKVIISELRDEGEYVQVSIDDIPLKTPLNFALYFPFSRSQKVEFWKIVDRGGEFTPQWKKFFQENKIQTIFVHNKEFESFIEQSVRKLSSIVDNPYITQEKKNVTLYRNAEYVIKYLYQNPRSGRNVQTGLDIVRHYVRFALMSHVSPSLIIKAFAKDYTLFAHSVQVAFFSIAFGRFMGIKEANLLSLGAGALFHDIGKIEIPDQILLKPEPLAPEEFEIVRKHPLSGYRLMLPHRNIIPGGGLIMIYQHHENADGTGYPEGLKLRDIHPGAQILRIIDSYDAMTMNRSYNHALKPFDALKIMCTEMKTAFNTKLLESFIAFLGY</sequence>
<accession>A0A1I4WBZ9</accession>